<keyword evidence="3" id="KW-1185">Reference proteome</keyword>
<feature type="transmembrane region" description="Helical" evidence="1">
    <location>
        <begin position="51"/>
        <end position="84"/>
    </location>
</feature>
<dbReference type="Proteomes" id="UP000092445">
    <property type="component" value="Unassembled WGS sequence"/>
</dbReference>
<dbReference type="AlphaFoldDB" id="A0A1B0AAQ4"/>
<name>A0A1B0AAQ4_GLOPL</name>
<dbReference type="EnsemblMetazoa" id="GPAI039595-RA">
    <property type="protein sequence ID" value="GPAI039595-PA"/>
    <property type="gene ID" value="GPAI039595"/>
</dbReference>
<keyword evidence="1" id="KW-0812">Transmembrane</keyword>
<evidence type="ECO:0000313" key="2">
    <source>
        <dbReference type="EnsemblMetazoa" id="GPAI039595-PA"/>
    </source>
</evidence>
<keyword evidence="1" id="KW-1133">Transmembrane helix</keyword>
<keyword evidence="1" id="KW-0472">Membrane</keyword>
<proteinExistence type="predicted"/>
<reference evidence="3" key="1">
    <citation type="submission" date="2014-03" db="EMBL/GenBank/DDBJ databases">
        <authorList>
            <person name="Aksoy S."/>
            <person name="Warren W."/>
            <person name="Wilson R.K."/>
        </authorList>
    </citation>
    <scope>NUCLEOTIDE SEQUENCE [LARGE SCALE GENOMIC DNA]</scope>
    <source>
        <strain evidence="3">IAEA</strain>
    </source>
</reference>
<evidence type="ECO:0000256" key="1">
    <source>
        <dbReference type="SAM" id="Phobius"/>
    </source>
</evidence>
<organism evidence="2 3">
    <name type="scientific">Glossina pallidipes</name>
    <name type="common">Tsetse fly</name>
    <dbReference type="NCBI Taxonomy" id="7398"/>
    <lineage>
        <taxon>Eukaryota</taxon>
        <taxon>Metazoa</taxon>
        <taxon>Ecdysozoa</taxon>
        <taxon>Arthropoda</taxon>
        <taxon>Hexapoda</taxon>
        <taxon>Insecta</taxon>
        <taxon>Pterygota</taxon>
        <taxon>Neoptera</taxon>
        <taxon>Endopterygota</taxon>
        <taxon>Diptera</taxon>
        <taxon>Brachycera</taxon>
        <taxon>Muscomorpha</taxon>
        <taxon>Hippoboscoidea</taxon>
        <taxon>Glossinidae</taxon>
        <taxon>Glossina</taxon>
    </lineage>
</organism>
<protein>
    <submittedName>
        <fullName evidence="2">Uncharacterized protein</fullName>
    </submittedName>
</protein>
<sequence length="164" mass="18961">MTWHRHLTNKKYLVTTIGLQTNRSGPPMNLSKDEKKMIFSSVSPFSTLHRLPAWLCLLAYLLTYLLAGLLVCWFASLIACLLLYLITSNSSALKCSLKARNITSVFDRIRLKGKDFYLAWEQVETKDINTLSLFRKIQDEDRFSERNLYNNISMILIDRAPPNN</sequence>
<evidence type="ECO:0000313" key="3">
    <source>
        <dbReference type="Proteomes" id="UP000092445"/>
    </source>
</evidence>
<dbReference type="VEuPathDB" id="VectorBase:GPAI039595"/>
<reference evidence="2" key="2">
    <citation type="submission" date="2020-05" db="UniProtKB">
        <authorList>
            <consortium name="EnsemblMetazoa"/>
        </authorList>
    </citation>
    <scope>IDENTIFICATION</scope>
    <source>
        <strain evidence="2">IAEA</strain>
    </source>
</reference>
<accession>A0A1B0AAQ4</accession>